<dbReference type="InterPro" id="IPR000866">
    <property type="entry name" value="AhpC/TSA"/>
</dbReference>
<dbReference type="EMBL" id="CP058214">
    <property type="protein sequence ID" value="QPC42179.1"/>
    <property type="molecule type" value="Genomic_DNA"/>
</dbReference>
<evidence type="ECO:0000259" key="7">
    <source>
        <dbReference type="PROSITE" id="PS51352"/>
    </source>
</evidence>
<evidence type="ECO:0000256" key="5">
    <source>
        <dbReference type="SAM" id="MobiDB-lite"/>
    </source>
</evidence>
<dbReference type="InterPro" id="IPR050553">
    <property type="entry name" value="Thioredoxin_ResA/DsbE_sf"/>
</dbReference>
<dbReference type="PROSITE" id="PS51352">
    <property type="entry name" value="THIOREDOXIN_2"/>
    <property type="match status" value="1"/>
</dbReference>
<keyword evidence="6" id="KW-0732">Signal</keyword>
<dbReference type="InterPro" id="IPR036249">
    <property type="entry name" value="Thioredoxin-like_sf"/>
</dbReference>
<dbReference type="GO" id="GO:0030313">
    <property type="term" value="C:cell envelope"/>
    <property type="evidence" value="ECO:0007669"/>
    <property type="project" value="UniProtKB-SubCell"/>
</dbReference>
<gene>
    <name evidence="8" type="ORF">HW532_05365</name>
</gene>
<evidence type="ECO:0000256" key="1">
    <source>
        <dbReference type="ARBA" id="ARBA00004196"/>
    </source>
</evidence>
<dbReference type="GO" id="GO:0017004">
    <property type="term" value="P:cytochrome complex assembly"/>
    <property type="evidence" value="ECO:0007669"/>
    <property type="project" value="UniProtKB-KW"/>
</dbReference>
<accession>A0A7S8HB65</accession>
<evidence type="ECO:0000313" key="8">
    <source>
        <dbReference type="EMBL" id="QPC42179.1"/>
    </source>
</evidence>
<dbReference type="InterPro" id="IPR017937">
    <property type="entry name" value="Thioredoxin_CS"/>
</dbReference>
<feature type="signal peptide" evidence="6">
    <location>
        <begin position="1"/>
        <end position="21"/>
    </location>
</feature>
<dbReference type="PANTHER" id="PTHR42852">
    <property type="entry name" value="THIOL:DISULFIDE INTERCHANGE PROTEIN DSBE"/>
    <property type="match status" value="1"/>
</dbReference>
<dbReference type="KEGG" id="kmn:HW532_05365"/>
<evidence type="ECO:0000313" key="9">
    <source>
        <dbReference type="Proteomes" id="UP000593594"/>
    </source>
</evidence>
<dbReference type="RefSeq" id="WP_246479564.1">
    <property type="nucleotide sequence ID" value="NZ_CP058214.1"/>
</dbReference>
<proteinExistence type="predicted"/>
<keyword evidence="4" id="KW-0676">Redox-active center</keyword>
<protein>
    <submittedName>
        <fullName evidence="8">TlpA family protein disulfide reductase</fullName>
    </submittedName>
</protein>
<feature type="chain" id="PRO_5032362266" evidence="6">
    <location>
        <begin position="22"/>
        <end position="217"/>
    </location>
</feature>
<keyword evidence="2" id="KW-0201">Cytochrome c-type biogenesis</keyword>
<dbReference type="SUPFAM" id="SSF52833">
    <property type="entry name" value="Thioredoxin-like"/>
    <property type="match status" value="1"/>
</dbReference>
<evidence type="ECO:0000256" key="6">
    <source>
        <dbReference type="SAM" id="SignalP"/>
    </source>
</evidence>
<reference evidence="8 9" key="1">
    <citation type="submission" date="2020-06" db="EMBL/GenBank/DDBJ databases">
        <title>Genome sequence of 2 isolates from Red Sea Mangroves.</title>
        <authorList>
            <person name="Sefrji F."/>
            <person name="Michoud G."/>
            <person name="Merlino G."/>
            <person name="Daffonchio D."/>
        </authorList>
    </citation>
    <scope>NUCLEOTIDE SEQUENCE [LARGE SCALE GENOMIC DNA]</scope>
    <source>
        <strain evidence="8 9">R1DC25</strain>
    </source>
</reference>
<keyword evidence="9" id="KW-1185">Reference proteome</keyword>
<organism evidence="8 9">
    <name type="scientific">Kaustia mangrovi</name>
    <dbReference type="NCBI Taxonomy" id="2593653"/>
    <lineage>
        <taxon>Bacteria</taxon>
        <taxon>Pseudomonadati</taxon>
        <taxon>Pseudomonadota</taxon>
        <taxon>Alphaproteobacteria</taxon>
        <taxon>Hyphomicrobiales</taxon>
        <taxon>Parvibaculaceae</taxon>
        <taxon>Kaustia</taxon>
    </lineage>
</organism>
<feature type="domain" description="Thioredoxin" evidence="7">
    <location>
        <begin position="33"/>
        <end position="179"/>
    </location>
</feature>
<dbReference type="PANTHER" id="PTHR42852:SF6">
    <property type="entry name" value="THIOL:DISULFIDE INTERCHANGE PROTEIN DSBE"/>
    <property type="match status" value="1"/>
</dbReference>
<evidence type="ECO:0000256" key="2">
    <source>
        <dbReference type="ARBA" id="ARBA00022748"/>
    </source>
</evidence>
<comment type="subcellular location">
    <subcellularLocation>
        <location evidence="1">Cell envelope</location>
    </subcellularLocation>
</comment>
<dbReference type="InterPro" id="IPR013766">
    <property type="entry name" value="Thioredoxin_domain"/>
</dbReference>
<evidence type="ECO:0000256" key="4">
    <source>
        <dbReference type="ARBA" id="ARBA00023284"/>
    </source>
</evidence>
<sequence length="217" mass="23464">MHIAKATFLAIALVSPILAGASPLSAQTRLALHETPRERQPFAVEAPDGVRDIAAPDGKLRLINLWATWCPPCREEMASLDRLQDVLGADDFEVVAISVDDGDAPGKVSAFFARNDISHLTAYFADKSRLARAYEVWGIPTTIVLDGTGREIGRLVGPAQWDSVDMVAFFLRLLERETRVDPDVADTGTVTPYPPDLRPGAHRPAAPDPITGSTGLQ</sequence>
<dbReference type="AlphaFoldDB" id="A0A7S8HB65"/>
<evidence type="ECO:0000256" key="3">
    <source>
        <dbReference type="ARBA" id="ARBA00023157"/>
    </source>
</evidence>
<feature type="region of interest" description="Disordered" evidence="5">
    <location>
        <begin position="183"/>
        <end position="217"/>
    </location>
</feature>
<dbReference type="Gene3D" id="3.40.30.10">
    <property type="entry name" value="Glutaredoxin"/>
    <property type="match status" value="1"/>
</dbReference>
<dbReference type="Proteomes" id="UP000593594">
    <property type="component" value="Chromosome"/>
</dbReference>
<keyword evidence="3" id="KW-1015">Disulfide bond</keyword>
<dbReference type="Pfam" id="PF00578">
    <property type="entry name" value="AhpC-TSA"/>
    <property type="match status" value="1"/>
</dbReference>
<dbReference type="PROSITE" id="PS00194">
    <property type="entry name" value="THIOREDOXIN_1"/>
    <property type="match status" value="1"/>
</dbReference>
<name>A0A7S8HB65_9HYPH</name>
<dbReference type="GO" id="GO:0015036">
    <property type="term" value="F:disulfide oxidoreductase activity"/>
    <property type="evidence" value="ECO:0007669"/>
    <property type="project" value="UniProtKB-ARBA"/>
</dbReference>
<dbReference type="CDD" id="cd02966">
    <property type="entry name" value="TlpA_like_family"/>
    <property type="match status" value="1"/>
</dbReference>
<dbReference type="GO" id="GO:0016209">
    <property type="term" value="F:antioxidant activity"/>
    <property type="evidence" value="ECO:0007669"/>
    <property type="project" value="InterPro"/>
</dbReference>